<dbReference type="InterPro" id="IPR014729">
    <property type="entry name" value="Rossmann-like_a/b/a_fold"/>
</dbReference>
<dbReference type="SUPFAM" id="SSF48173">
    <property type="entry name" value="Cryptochrome/photolyase FAD-binding domain"/>
    <property type="match status" value="1"/>
</dbReference>
<dbReference type="PANTHER" id="PTHR11455:SF22">
    <property type="entry name" value="CRYPTOCHROME DASH"/>
    <property type="match status" value="1"/>
</dbReference>
<sequence length="425" mass="49109">MKTIHWFRHDLRLDDNAAFNAAVKNSSSLACIYIIDPAWFELSSFGQRHMGVHRWQFLLACLSDLRQQLSKHKLRLDIFRGEPSTTMHALLAHNNIDAVSVENHYGYNETKDLDALQRRHEEIQWLVGDSAYLYPVEDLPFALKDMPDTFSSFRKKIEKQATPRQSETSELLSSISDTCALDLYTDGLAVEPLLKTSRSANNGYLGGETGANQRIRHYFFETNNIARYKQTRNQLDGWDFSSRLSAYLSFGCVSPAKVYQSIKQYEHEVVANESSYWLFFELLWREFFHLLHKKHGKAFFSKQGLKTQAPAGLLDQKKLKRWQSGQTNFDIVDACMKQLNTTGFMSNRGRQLCASCLVNELALDWRYGAAYFEEMLVDFDVAINWGNWQYLAGVGADPRGSRHFNLAKQTEQYDPQRQFINTWLS</sequence>
<dbReference type="InterPro" id="IPR014133">
    <property type="entry name" value="Cry_DASH"/>
</dbReference>
<proteinExistence type="inferred from homology"/>
<dbReference type="PROSITE" id="PS51645">
    <property type="entry name" value="PHR_CRY_ALPHA_BETA"/>
    <property type="match status" value="1"/>
</dbReference>
<keyword evidence="5 6" id="KW-0157">Chromophore</keyword>
<dbReference type="NCBIfam" id="TIGR02765">
    <property type="entry name" value="crypto_DASH"/>
    <property type="match status" value="1"/>
</dbReference>
<evidence type="ECO:0000256" key="6">
    <source>
        <dbReference type="RuleBase" id="RU367151"/>
    </source>
</evidence>
<comment type="cofactor">
    <cofactor evidence="6">
        <name>FAD</name>
        <dbReference type="ChEBI" id="CHEBI:57692"/>
    </cofactor>
    <text evidence="6">Binds 1 FAD per subunit.</text>
</comment>
<evidence type="ECO:0000313" key="8">
    <source>
        <dbReference type="EMBL" id="MFC3121683.1"/>
    </source>
</evidence>
<dbReference type="Gene3D" id="3.40.50.620">
    <property type="entry name" value="HUPs"/>
    <property type="match status" value="1"/>
</dbReference>
<dbReference type="InterPro" id="IPR036134">
    <property type="entry name" value="Crypto/Photolyase_FAD-like_sf"/>
</dbReference>
<comment type="cofactor">
    <cofactor evidence="6">
        <name>(6R)-5,10-methylene-5,6,7,8-tetrahydrofolate</name>
        <dbReference type="ChEBI" id="CHEBI:15636"/>
    </cofactor>
    <text evidence="6">Binds 1 5,10-methenyltetrahydrofolate (MTHF) per subunit.</text>
</comment>
<evidence type="ECO:0000256" key="2">
    <source>
        <dbReference type="ARBA" id="ARBA00017881"/>
    </source>
</evidence>
<dbReference type="RefSeq" id="WP_376919818.1">
    <property type="nucleotide sequence ID" value="NZ_JBHRSW010000014.1"/>
</dbReference>
<dbReference type="InterPro" id="IPR006050">
    <property type="entry name" value="DNA_photolyase_N"/>
</dbReference>
<dbReference type="Gene3D" id="1.25.40.80">
    <property type="match status" value="1"/>
</dbReference>
<evidence type="ECO:0000259" key="7">
    <source>
        <dbReference type="PROSITE" id="PS51645"/>
    </source>
</evidence>
<evidence type="ECO:0000256" key="1">
    <source>
        <dbReference type="ARBA" id="ARBA00005862"/>
    </source>
</evidence>
<keyword evidence="9" id="KW-1185">Reference proteome</keyword>
<dbReference type="SUPFAM" id="SSF52425">
    <property type="entry name" value="Cryptochrome/photolyase, N-terminal domain"/>
    <property type="match status" value="1"/>
</dbReference>
<comment type="function">
    <text evidence="6">May have a photoreceptor function.</text>
</comment>
<comment type="similarity">
    <text evidence="1 6">Belongs to the DNA photolyase class-1 family.</text>
</comment>
<evidence type="ECO:0000256" key="4">
    <source>
        <dbReference type="ARBA" id="ARBA00022827"/>
    </source>
</evidence>
<dbReference type="Gene3D" id="1.10.579.10">
    <property type="entry name" value="DNA Cyclobutane Dipyrimidine Photolyase, subunit A, domain 3"/>
    <property type="match status" value="1"/>
</dbReference>
<protein>
    <recommendedName>
        <fullName evidence="2 6">Cryptochrome DASH</fullName>
    </recommendedName>
</protein>
<organism evidence="8 9">
    <name type="scientific">Agaribacter flavus</name>
    <dbReference type="NCBI Taxonomy" id="1902781"/>
    <lineage>
        <taxon>Bacteria</taxon>
        <taxon>Pseudomonadati</taxon>
        <taxon>Pseudomonadota</taxon>
        <taxon>Gammaproteobacteria</taxon>
        <taxon>Alteromonadales</taxon>
        <taxon>Alteromonadaceae</taxon>
        <taxon>Agaribacter</taxon>
    </lineage>
</organism>
<dbReference type="PRINTS" id="PR00147">
    <property type="entry name" value="DNAPHOTLYASE"/>
</dbReference>
<dbReference type="EMBL" id="JBHRSW010000014">
    <property type="protein sequence ID" value="MFC3121683.1"/>
    <property type="molecule type" value="Genomic_DNA"/>
</dbReference>
<dbReference type="Pfam" id="PF00875">
    <property type="entry name" value="DNA_photolyase"/>
    <property type="match status" value="1"/>
</dbReference>
<reference evidence="9" key="1">
    <citation type="journal article" date="2019" name="Int. J. Syst. Evol. Microbiol.">
        <title>The Global Catalogue of Microorganisms (GCM) 10K type strain sequencing project: providing services to taxonomists for standard genome sequencing and annotation.</title>
        <authorList>
            <consortium name="The Broad Institute Genomics Platform"/>
            <consortium name="The Broad Institute Genome Sequencing Center for Infectious Disease"/>
            <person name="Wu L."/>
            <person name="Ma J."/>
        </authorList>
    </citation>
    <scope>NUCLEOTIDE SEQUENCE [LARGE SCALE GENOMIC DNA]</scope>
    <source>
        <strain evidence="9">KCTC 52473</strain>
    </source>
</reference>
<dbReference type="InterPro" id="IPR036155">
    <property type="entry name" value="Crypto/Photolyase_N_sf"/>
</dbReference>
<name>A0ABV7FMY5_9ALTE</name>
<dbReference type="InterPro" id="IPR002081">
    <property type="entry name" value="Cryptochrome/DNA_photolyase_1"/>
</dbReference>
<dbReference type="InterPro" id="IPR005101">
    <property type="entry name" value="Cryptochr/Photolyase_FAD-bd"/>
</dbReference>
<evidence type="ECO:0000256" key="5">
    <source>
        <dbReference type="ARBA" id="ARBA00022991"/>
    </source>
</evidence>
<comment type="caution">
    <text evidence="8">The sequence shown here is derived from an EMBL/GenBank/DDBJ whole genome shotgun (WGS) entry which is preliminary data.</text>
</comment>
<dbReference type="Proteomes" id="UP001595478">
    <property type="component" value="Unassembled WGS sequence"/>
</dbReference>
<accession>A0ABV7FMY5</accession>
<evidence type="ECO:0000313" key="9">
    <source>
        <dbReference type="Proteomes" id="UP001595478"/>
    </source>
</evidence>
<dbReference type="Pfam" id="PF03441">
    <property type="entry name" value="FAD_binding_7"/>
    <property type="match status" value="1"/>
</dbReference>
<dbReference type="PANTHER" id="PTHR11455">
    <property type="entry name" value="CRYPTOCHROME"/>
    <property type="match status" value="1"/>
</dbReference>
<keyword evidence="3 6" id="KW-0285">Flavoprotein</keyword>
<feature type="domain" description="Photolyase/cryptochrome alpha/beta" evidence="7">
    <location>
        <begin position="1"/>
        <end position="131"/>
    </location>
</feature>
<keyword evidence="4 6" id="KW-0274">FAD</keyword>
<gene>
    <name evidence="8" type="ORF">ACFOHL_08620</name>
</gene>
<evidence type="ECO:0000256" key="3">
    <source>
        <dbReference type="ARBA" id="ARBA00022630"/>
    </source>
</evidence>